<dbReference type="Proteomes" id="UP000799429">
    <property type="component" value="Unassembled WGS sequence"/>
</dbReference>
<feature type="compositionally biased region" description="Polar residues" evidence="7">
    <location>
        <begin position="807"/>
        <end position="831"/>
    </location>
</feature>
<evidence type="ECO:0000256" key="1">
    <source>
        <dbReference type="ARBA" id="ARBA00000707"/>
    </source>
</evidence>
<dbReference type="GO" id="GO:0004843">
    <property type="term" value="F:cysteine-type deubiquitinase activity"/>
    <property type="evidence" value="ECO:0007669"/>
    <property type="project" value="UniProtKB-EC"/>
</dbReference>
<dbReference type="InterPro" id="IPR018200">
    <property type="entry name" value="USP_CS"/>
</dbReference>
<evidence type="ECO:0000313" key="10">
    <source>
        <dbReference type="Proteomes" id="UP000799429"/>
    </source>
</evidence>
<dbReference type="InterPro" id="IPR025305">
    <property type="entry name" value="UCH_repeat_domain"/>
</dbReference>
<dbReference type="AlphaFoldDB" id="A0A9P4S9I1"/>
<feature type="compositionally biased region" description="Basic and acidic residues" evidence="7">
    <location>
        <begin position="779"/>
        <end position="800"/>
    </location>
</feature>
<feature type="domain" description="USP" evidence="8">
    <location>
        <begin position="619"/>
        <end position="1189"/>
    </location>
</feature>
<feature type="compositionally biased region" description="Pro residues" evidence="7">
    <location>
        <begin position="746"/>
        <end position="761"/>
    </location>
</feature>
<keyword evidence="10" id="KW-1185">Reference proteome</keyword>
<dbReference type="PROSITE" id="PS50235">
    <property type="entry name" value="USP_3"/>
    <property type="match status" value="1"/>
</dbReference>
<keyword evidence="3" id="KW-0645">Protease</keyword>
<dbReference type="PANTHER" id="PTHR43982">
    <property type="entry name" value="UBIQUITIN CARBOXYL-TERMINAL HYDROLASE"/>
    <property type="match status" value="1"/>
</dbReference>
<feature type="region of interest" description="Disordered" evidence="7">
    <location>
        <begin position="721"/>
        <end position="855"/>
    </location>
</feature>
<feature type="non-terminal residue" evidence="9">
    <location>
        <position position="1203"/>
    </location>
</feature>
<dbReference type="SUPFAM" id="SSF54001">
    <property type="entry name" value="Cysteine proteinases"/>
    <property type="match status" value="1"/>
</dbReference>
<comment type="catalytic activity">
    <reaction evidence="1">
        <text>Thiol-dependent hydrolysis of ester, thioester, amide, peptide and isopeptide bonds formed by the C-terminal Gly of ubiquitin (a 76-residue protein attached to proteins as an intracellular targeting signal).</text>
        <dbReference type="EC" id="3.4.19.12"/>
    </reaction>
</comment>
<reference evidence="9" key="1">
    <citation type="journal article" date="2020" name="Stud. Mycol.">
        <title>101 Dothideomycetes genomes: a test case for predicting lifestyles and emergence of pathogens.</title>
        <authorList>
            <person name="Haridas S."/>
            <person name="Albert R."/>
            <person name="Binder M."/>
            <person name="Bloem J."/>
            <person name="Labutti K."/>
            <person name="Salamov A."/>
            <person name="Andreopoulos B."/>
            <person name="Baker S."/>
            <person name="Barry K."/>
            <person name="Bills G."/>
            <person name="Bluhm B."/>
            <person name="Cannon C."/>
            <person name="Castanera R."/>
            <person name="Culley D."/>
            <person name="Daum C."/>
            <person name="Ezra D."/>
            <person name="Gonzalez J."/>
            <person name="Henrissat B."/>
            <person name="Kuo A."/>
            <person name="Liang C."/>
            <person name="Lipzen A."/>
            <person name="Lutzoni F."/>
            <person name="Magnuson J."/>
            <person name="Mondo S."/>
            <person name="Nolan M."/>
            <person name="Ohm R."/>
            <person name="Pangilinan J."/>
            <person name="Park H.-J."/>
            <person name="Ramirez L."/>
            <person name="Alfaro M."/>
            <person name="Sun H."/>
            <person name="Tritt A."/>
            <person name="Yoshinaga Y."/>
            <person name="Zwiers L.-H."/>
            <person name="Turgeon B."/>
            <person name="Goodwin S."/>
            <person name="Spatafora J."/>
            <person name="Crous P."/>
            <person name="Grigoriev I."/>
        </authorList>
    </citation>
    <scope>NUCLEOTIDE SEQUENCE</scope>
    <source>
        <strain evidence="9">CBS 101060</strain>
    </source>
</reference>
<evidence type="ECO:0000256" key="4">
    <source>
        <dbReference type="ARBA" id="ARBA00022786"/>
    </source>
</evidence>
<dbReference type="Pfam" id="PF13446">
    <property type="entry name" value="RPT"/>
    <property type="match status" value="3"/>
</dbReference>
<dbReference type="GO" id="GO:0043161">
    <property type="term" value="P:proteasome-mediated ubiquitin-dependent protein catabolic process"/>
    <property type="evidence" value="ECO:0007669"/>
    <property type="project" value="InterPro"/>
</dbReference>
<evidence type="ECO:0000256" key="7">
    <source>
        <dbReference type="SAM" id="MobiDB-lite"/>
    </source>
</evidence>
<dbReference type="EC" id="3.4.19.12" evidence="2"/>
<dbReference type="PANTHER" id="PTHR43982:SF6">
    <property type="entry name" value="UBIQUITIN CARBOXYL-TERMINAL HYDROLASE 2-RELATED"/>
    <property type="match status" value="1"/>
</dbReference>
<dbReference type="Pfam" id="PF00443">
    <property type="entry name" value="UCH"/>
    <property type="match status" value="1"/>
</dbReference>
<evidence type="ECO:0000256" key="2">
    <source>
        <dbReference type="ARBA" id="ARBA00012759"/>
    </source>
</evidence>
<proteinExistence type="predicted"/>
<dbReference type="CDD" id="cd02666">
    <property type="entry name" value="Peptidase_C19J"/>
    <property type="match status" value="1"/>
</dbReference>
<feature type="non-terminal residue" evidence="9">
    <location>
        <position position="1"/>
    </location>
</feature>
<sequence>GKTAPRILEDLYSYDPRRQLPGGRNILAEPPPLFDKSAPPIRAVPKGSCRHVYMAKYSQSVLPDHDIQANSQTKYKVAAFCQECLSHVDLTVDYGRSGWPFAPCPNTKFPLHHFLRVEAGGQNGSSSTPELDENGTTYHFVCSAETCPVGLNIRLRRRRFKLHHEDLLTNPVKLKARLQAAKKLDPHREDLRAAEPHEGLVILATYLLDSLEPAKSKLRIPLLNRKFLQTFGQDCDEMFTELGFEREVASDNNNAVYWHLPKMTEGRDLFDPKSARSFVEDMREELLTLAHRKVNGPLLTRNAVWQPELALKDFQRCLGCVEYKKAPISRRTQDPYIEDHPYYASLGAVSDFADDLLLFAYDRQVKTDPRNSPYYFDCLGGIAKGRESEDLELKVATLASSGQIGREEVLKAFAYLAIDSKHNTALSDDNILGHYRARLRDTPESKVGELQQMLRIIGRARNSELIIQAATNTVETYEQALTWLDAQETTPDDFIGTLYTLKVQGNAKEQEVGRKAVELIAKHRKSDVLHRWLETGDMTQPEMDTAQAYSMFEIADRAAPLDLQILEYMREARVHDAPDREAEINLAFNLIQKDKGLIGQIEMSGSTTLPTHPVDKWPVGLQNIGNTCYLNSLLQYYFTIKPLRELVLKFEDFKMELTPENISAKRVGGRRLTLEEAERSQLFVEELKKLFQTMITSTQHVVRPETDLAVLTLLDAGEEDKALKDEEPSQSHTLGSINGAPIIGPILPPPLPKRQPPPVPTGPILRPLPTSDSSSDTTLVDKDPDTEMVEKPPTSDKMDDTVLSDKGLQSTSSDDTNIPTVTPPTSSQPEDSTGSSSPGKGTKESKTQQTRATKPASVVLNKFDASQRDVTEVIDNVLFQLQAAIKPQSIGSSGEQVDLIRELFFGSYLWHYLENANENKTEAFNNIVLNVLDGPCDIYTALDGHFDVDSVESEHKVIRRFCTIHDPIPPILQIYSQNLSFDRDTGSSTKVEHHLRLYDQIFMDRYISSDNPEILRRRQKSWEWKAELERLKEKKLELTKTEAGMSMPDVLESTLDFIKEFQAGKNDDDLMDVDPISVDKSVRTSLEKRAAQARQEIEHLDGKIGVLTTNLQTLFVDLNSHSYKLFAMFMHRGSARGGHYFIYIKDFARNQWRRYNDDRVEEVTNENTIFEQERTKPPATPYYIVYVREDKVRSLIDALHRRP</sequence>
<comment type="caution">
    <text evidence="9">The sequence shown here is derived from an EMBL/GenBank/DDBJ whole genome shotgun (WGS) entry which is preliminary data.</text>
</comment>
<dbReference type="GO" id="GO:0016579">
    <property type="term" value="P:protein deubiquitination"/>
    <property type="evidence" value="ECO:0007669"/>
    <property type="project" value="InterPro"/>
</dbReference>
<gene>
    <name evidence="9" type="ORF">M501DRAFT_914244</name>
</gene>
<dbReference type="PROSITE" id="PS00973">
    <property type="entry name" value="USP_2"/>
    <property type="match status" value="1"/>
</dbReference>
<evidence type="ECO:0000259" key="8">
    <source>
        <dbReference type="PROSITE" id="PS50235"/>
    </source>
</evidence>
<dbReference type="InterPro" id="IPR038765">
    <property type="entry name" value="Papain-like_cys_pep_sf"/>
</dbReference>
<keyword evidence="4" id="KW-0833">Ubl conjugation pathway</keyword>
<dbReference type="InterPro" id="IPR044635">
    <property type="entry name" value="UBP14-like"/>
</dbReference>
<dbReference type="GO" id="GO:0061136">
    <property type="term" value="P:regulation of proteasomal protein catabolic process"/>
    <property type="evidence" value="ECO:0007669"/>
    <property type="project" value="TreeGrafter"/>
</dbReference>
<accession>A0A9P4S9I1</accession>
<keyword evidence="5" id="KW-0378">Hydrolase</keyword>
<dbReference type="Gene3D" id="3.90.70.10">
    <property type="entry name" value="Cysteine proteinases"/>
    <property type="match status" value="2"/>
</dbReference>
<name>A0A9P4S9I1_9PEZI</name>
<dbReference type="EMBL" id="MU006096">
    <property type="protein sequence ID" value="KAF2838591.1"/>
    <property type="molecule type" value="Genomic_DNA"/>
</dbReference>
<dbReference type="InterPro" id="IPR001394">
    <property type="entry name" value="Peptidase_C19_UCH"/>
</dbReference>
<organism evidence="9 10">
    <name type="scientific">Patellaria atrata CBS 101060</name>
    <dbReference type="NCBI Taxonomy" id="1346257"/>
    <lineage>
        <taxon>Eukaryota</taxon>
        <taxon>Fungi</taxon>
        <taxon>Dikarya</taxon>
        <taxon>Ascomycota</taxon>
        <taxon>Pezizomycotina</taxon>
        <taxon>Dothideomycetes</taxon>
        <taxon>Dothideomycetes incertae sedis</taxon>
        <taxon>Patellariales</taxon>
        <taxon>Patellariaceae</taxon>
        <taxon>Patellaria</taxon>
    </lineage>
</organism>
<dbReference type="PROSITE" id="PS00972">
    <property type="entry name" value="USP_1"/>
    <property type="match status" value="1"/>
</dbReference>
<dbReference type="InterPro" id="IPR028889">
    <property type="entry name" value="USP"/>
</dbReference>
<evidence type="ECO:0000256" key="3">
    <source>
        <dbReference type="ARBA" id="ARBA00022670"/>
    </source>
</evidence>
<dbReference type="OrthoDB" id="2420415at2759"/>
<evidence type="ECO:0000256" key="5">
    <source>
        <dbReference type="ARBA" id="ARBA00022801"/>
    </source>
</evidence>
<protein>
    <recommendedName>
        <fullName evidence="2">ubiquitinyl hydrolase 1</fullName>
        <ecNumber evidence="2">3.4.19.12</ecNumber>
    </recommendedName>
</protein>
<evidence type="ECO:0000256" key="6">
    <source>
        <dbReference type="ARBA" id="ARBA00022807"/>
    </source>
</evidence>
<dbReference type="GO" id="GO:0070628">
    <property type="term" value="F:proteasome binding"/>
    <property type="evidence" value="ECO:0007669"/>
    <property type="project" value="TreeGrafter"/>
</dbReference>
<dbReference type="FunFam" id="3.90.70.10:FF:000122">
    <property type="entry name" value="Ubiquitin carboxyl-terminal hydrolase 2"/>
    <property type="match status" value="1"/>
</dbReference>
<evidence type="ECO:0000313" key="9">
    <source>
        <dbReference type="EMBL" id="KAF2838591.1"/>
    </source>
</evidence>
<keyword evidence="6" id="KW-0788">Thiol protease</keyword>